<dbReference type="PANTHER" id="PTHR42067:SF1">
    <property type="entry name" value="MITOTIC APPARATUS PROTEIN P62"/>
    <property type="match status" value="1"/>
</dbReference>
<reference evidence="4 5" key="1">
    <citation type="journal article" date="2015" name="Environ. Microbiol.">
        <title>Metagenome sequence of Elaphomyces granulatus from sporocarp tissue reveals Ascomycota ectomycorrhizal fingerprints of genome expansion and a Proteobacteria-rich microbiome.</title>
        <authorList>
            <person name="Quandt C.A."/>
            <person name="Kohler A."/>
            <person name="Hesse C.N."/>
            <person name="Sharpton T.J."/>
            <person name="Martin F."/>
            <person name="Spatafora J.W."/>
        </authorList>
    </citation>
    <scope>NUCLEOTIDE SEQUENCE [LARGE SCALE GENOMIC DNA]</scope>
    <source>
        <strain evidence="4 5">OSC145934</strain>
    </source>
</reference>
<accession>A0A232LX51</accession>
<evidence type="ECO:0000313" key="4">
    <source>
        <dbReference type="EMBL" id="OXV08741.1"/>
    </source>
</evidence>
<feature type="domain" description="XRCC4 coiled-coil" evidence="3">
    <location>
        <begin position="135"/>
        <end position="173"/>
    </location>
</feature>
<keyword evidence="1" id="KW-0175">Coiled coil</keyword>
<sequence>MPFPHTTDKCTAVRQSRVKQLRSKTYHGSDDEWVQILTQVLGLDPPRTSHADWVSGIEVNSLIHDSGNDHREMIISWRMRIDGITQRLGSITLPQNDDETIQLFEWAGEATTRADELEHQASSLIGRFSTAEDTINKLNRQLEELINAKSEYESQLISNFVQLLNEKKLKIRNQQRLLASARVDPSRVSALESAISDRGLRRAEASRSSKRKMASDSDSETDEGFENINVDQGNIEDNDDEATDPRRQETPQPLEDETESEEDEDVEFNFPSSHGKEDGVVPSNRPGLATPSSPPPRRDLPFTRGEINKNPIKLPMDGESHPPLGDPENENTGESDDDEL</sequence>
<name>A0A232LX51_9EURO</name>
<dbReference type="SUPFAM" id="SSF58022">
    <property type="entry name" value="XRCC4, C-terminal oligomerization domain"/>
    <property type="match status" value="1"/>
</dbReference>
<feature type="region of interest" description="Disordered" evidence="2">
    <location>
        <begin position="196"/>
        <end position="340"/>
    </location>
</feature>
<feature type="coiled-coil region" evidence="1">
    <location>
        <begin position="128"/>
        <end position="155"/>
    </location>
</feature>
<evidence type="ECO:0000313" key="5">
    <source>
        <dbReference type="Proteomes" id="UP000243515"/>
    </source>
</evidence>
<organism evidence="4 5">
    <name type="scientific">Elaphomyces granulatus</name>
    <dbReference type="NCBI Taxonomy" id="519963"/>
    <lineage>
        <taxon>Eukaryota</taxon>
        <taxon>Fungi</taxon>
        <taxon>Dikarya</taxon>
        <taxon>Ascomycota</taxon>
        <taxon>Pezizomycotina</taxon>
        <taxon>Eurotiomycetes</taxon>
        <taxon>Eurotiomycetidae</taxon>
        <taxon>Eurotiales</taxon>
        <taxon>Elaphomycetaceae</taxon>
        <taxon>Elaphomyces</taxon>
    </lineage>
</organism>
<comment type="caution">
    <text evidence="4">The sequence shown here is derived from an EMBL/GenBank/DDBJ whole genome shotgun (WGS) entry which is preliminary data.</text>
</comment>
<feature type="compositionally biased region" description="Acidic residues" evidence="2">
    <location>
        <begin position="254"/>
        <end position="267"/>
    </location>
</feature>
<feature type="compositionally biased region" description="Basic and acidic residues" evidence="2">
    <location>
        <begin position="198"/>
        <end position="207"/>
    </location>
</feature>
<proteinExistence type="predicted"/>
<protein>
    <recommendedName>
        <fullName evidence="3">XRCC4 coiled-coil domain-containing protein</fullName>
    </recommendedName>
</protein>
<dbReference type="Pfam" id="PF21924">
    <property type="entry name" value="XRCC4_CC"/>
    <property type="match status" value="1"/>
</dbReference>
<dbReference type="InterPro" id="IPR014751">
    <property type="entry name" value="XRCC4-like_C"/>
</dbReference>
<dbReference type="PANTHER" id="PTHR42067">
    <property type="entry name" value="YALI0C15378P"/>
    <property type="match status" value="1"/>
</dbReference>
<dbReference type="Proteomes" id="UP000243515">
    <property type="component" value="Unassembled WGS sequence"/>
</dbReference>
<keyword evidence="5" id="KW-1185">Reference proteome</keyword>
<dbReference type="Gene3D" id="1.20.5.370">
    <property type="match status" value="1"/>
</dbReference>
<dbReference type="AlphaFoldDB" id="A0A232LX51"/>
<evidence type="ECO:0000256" key="1">
    <source>
        <dbReference type="SAM" id="Coils"/>
    </source>
</evidence>
<feature type="compositionally biased region" description="Acidic residues" evidence="2">
    <location>
        <begin position="327"/>
        <end position="340"/>
    </location>
</feature>
<evidence type="ECO:0000259" key="3">
    <source>
        <dbReference type="Pfam" id="PF21924"/>
    </source>
</evidence>
<gene>
    <name evidence="4" type="ORF">Egran_03498</name>
</gene>
<evidence type="ECO:0000256" key="2">
    <source>
        <dbReference type="SAM" id="MobiDB-lite"/>
    </source>
</evidence>
<dbReference type="InterPro" id="IPR053962">
    <property type="entry name" value="XRCC4_CC"/>
</dbReference>
<dbReference type="OrthoDB" id="8064436at2759"/>
<dbReference type="EMBL" id="NPHW01003916">
    <property type="protein sequence ID" value="OXV08741.1"/>
    <property type="molecule type" value="Genomic_DNA"/>
</dbReference>